<dbReference type="AlphaFoldDB" id="A0A183I2N2"/>
<reference evidence="3" key="1">
    <citation type="submission" date="2016-06" db="UniProtKB">
        <authorList>
            <consortium name="WormBaseParasite"/>
        </authorList>
    </citation>
    <scope>IDENTIFICATION</scope>
</reference>
<name>A0A183I2N2_9BILA</name>
<evidence type="ECO:0000313" key="3">
    <source>
        <dbReference type="WBParaSite" id="OFLC_0001399501-mRNA-1"/>
    </source>
</evidence>
<proteinExistence type="predicted"/>
<gene>
    <name evidence="1" type="ORF">OFLC_LOCUS13994</name>
</gene>
<reference evidence="1 2" key="2">
    <citation type="submission" date="2018-11" db="EMBL/GenBank/DDBJ databases">
        <authorList>
            <consortium name="Pathogen Informatics"/>
        </authorList>
    </citation>
    <scope>NUCLEOTIDE SEQUENCE [LARGE SCALE GENOMIC DNA]</scope>
</reference>
<dbReference type="Proteomes" id="UP000267606">
    <property type="component" value="Unassembled WGS sequence"/>
</dbReference>
<dbReference type="WBParaSite" id="OFLC_0001399501-mRNA-1">
    <property type="protein sequence ID" value="OFLC_0001399501-mRNA-1"/>
    <property type="gene ID" value="OFLC_0001399501"/>
</dbReference>
<evidence type="ECO:0000313" key="1">
    <source>
        <dbReference type="EMBL" id="VDP15207.1"/>
    </source>
</evidence>
<dbReference type="EMBL" id="UZAJ01040522">
    <property type="protein sequence ID" value="VDP15207.1"/>
    <property type="molecule type" value="Genomic_DNA"/>
</dbReference>
<evidence type="ECO:0000313" key="2">
    <source>
        <dbReference type="Proteomes" id="UP000267606"/>
    </source>
</evidence>
<protein>
    <submittedName>
        <fullName evidence="1 3">Uncharacterized protein</fullName>
    </submittedName>
</protein>
<keyword evidence="2" id="KW-1185">Reference proteome</keyword>
<sequence>MDSQAQRVIAGCLVVDRRCALHFQGDLENNAYRPKQECITSAEAISRLTSGVTKPAVCSSPPRKTVGWTHYREPAPD</sequence>
<organism evidence="3">
    <name type="scientific">Onchocerca flexuosa</name>
    <dbReference type="NCBI Taxonomy" id="387005"/>
    <lineage>
        <taxon>Eukaryota</taxon>
        <taxon>Metazoa</taxon>
        <taxon>Ecdysozoa</taxon>
        <taxon>Nematoda</taxon>
        <taxon>Chromadorea</taxon>
        <taxon>Rhabditida</taxon>
        <taxon>Spirurina</taxon>
        <taxon>Spiruromorpha</taxon>
        <taxon>Filarioidea</taxon>
        <taxon>Onchocercidae</taxon>
        <taxon>Onchocerca</taxon>
    </lineage>
</organism>
<accession>A0A183I2N2</accession>